<evidence type="ECO:0000313" key="1">
    <source>
        <dbReference type="EMBL" id="MFB2879359.1"/>
    </source>
</evidence>
<reference evidence="1 2" key="1">
    <citation type="submission" date="2024-09" db="EMBL/GenBank/DDBJ databases">
        <title>Floridaenema gen nov. (Aerosakkonemataceae, Aerosakkonematales ord. nov., Cyanobacteria) from benthic tropical and subtropical fresh waters, with the description of four new species.</title>
        <authorList>
            <person name="Moretto J.A."/>
            <person name="Berthold D.E."/>
            <person name="Lefler F.W."/>
            <person name="Huang I.-S."/>
            <person name="Laughinghouse H. IV."/>
        </authorList>
    </citation>
    <scope>NUCLEOTIDE SEQUENCE [LARGE SCALE GENOMIC DNA]</scope>
    <source>
        <strain evidence="1 2">BLCC-F46</strain>
    </source>
</reference>
<evidence type="ECO:0000313" key="2">
    <source>
        <dbReference type="Proteomes" id="UP001576774"/>
    </source>
</evidence>
<gene>
    <name evidence="1" type="ORF">ACE1CC_21100</name>
</gene>
<comment type="caution">
    <text evidence="1">The sequence shown here is derived from an EMBL/GenBank/DDBJ whole genome shotgun (WGS) entry which is preliminary data.</text>
</comment>
<dbReference type="Proteomes" id="UP001576774">
    <property type="component" value="Unassembled WGS sequence"/>
</dbReference>
<sequence>MKRSLFGNVTGYTHHTLLIAYTIALSPSEAVRYATANAPYARTTMPNLMCQFSKLVTSDFQNYFILLIDR</sequence>
<dbReference type="RefSeq" id="WP_413272403.1">
    <property type="nucleotide sequence ID" value="NZ_JBHFNQ010000164.1"/>
</dbReference>
<name>A0ABV4X9F6_9CYAN</name>
<accession>A0ABV4X9F6</accession>
<organism evidence="1 2">
    <name type="scientific">Floridaenema aerugineum BLCC-F46</name>
    <dbReference type="NCBI Taxonomy" id="3153654"/>
    <lineage>
        <taxon>Bacteria</taxon>
        <taxon>Bacillati</taxon>
        <taxon>Cyanobacteriota</taxon>
        <taxon>Cyanophyceae</taxon>
        <taxon>Oscillatoriophycideae</taxon>
        <taxon>Aerosakkonematales</taxon>
        <taxon>Aerosakkonemataceae</taxon>
        <taxon>Floridanema</taxon>
        <taxon>Floridanema aerugineum</taxon>
    </lineage>
</organism>
<keyword evidence="2" id="KW-1185">Reference proteome</keyword>
<proteinExistence type="predicted"/>
<protein>
    <submittedName>
        <fullName evidence="1">Uncharacterized protein</fullName>
    </submittedName>
</protein>
<dbReference type="EMBL" id="JBHFNQ010000164">
    <property type="protein sequence ID" value="MFB2879359.1"/>
    <property type="molecule type" value="Genomic_DNA"/>
</dbReference>